<evidence type="ECO:0000313" key="2">
    <source>
        <dbReference type="Proteomes" id="UP000663193"/>
    </source>
</evidence>
<evidence type="ECO:0000313" key="1">
    <source>
        <dbReference type="EMBL" id="QRC99811.1"/>
    </source>
</evidence>
<sequence length="116" mass="13150">MWVSNGRGGIYRAGWMRVSFYILRIDSRDLVETWYASGRNNTSQTKSHHRATPSPIANPDIHWYITSAHISDLVSCGVYEIPGKTLILSDPTLTPRSRHPHITIPTTRLNISSRGY</sequence>
<protein>
    <submittedName>
        <fullName evidence="1">Uncharacterized protein</fullName>
    </submittedName>
</protein>
<dbReference type="VEuPathDB" id="FungiDB:JI435_414040"/>
<dbReference type="AlphaFoldDB" id="A0A7U2I4T1"/>
<gene>
    <name evidence="1" type="ORF">JI435_414040</name>
</gene>
<dbReference type="Proteomes" id="UP000663193">
    <property type="component" value="Chromosome 10"/>
</dbReference>
<accession>A0A7U2I4T1</accession>
<reference evidence="2" key="1">
    <citation type="journal article" date="2021" name="BMC Genomics">
        <title>Chromosome-level genome assembly and manually-curated proteome of model necrotroph Parastagonospora nodorum Sn15 reveals a genome-wide trove of candidate effector homologs, and redundancy of virulence-related functions within an accessory chromosome.</title>
        <authorList>
            <person name="Bertazzoni S."/>
            <person name="Jones D.A.B."/>
            <person name="Phan H.T."/>
            <person name="Tan K.-C."/>
            <person name="Hane J.K."/>
        </authorList>
    </citation>
    <scope>NUCLEOTIDE SEQUENCE [LARGE SCALE GENOMIC DNA]</scope>
    <source>
        <strain evidence="2">SN15 / ATCC MYA-4574 / FGSC 10173)</strain>
    </source>
</reference>
<keyword evidence="2" id="KW-1185">Reference proteome</keyword>
<organism evidence="1 2">
    <name type="scientific">Phaeosphaeria nodorum (strain SN15 / ATCC MYA-4574 / FGSC 10173)</name>
    <name type="common">Glume blotch fungus</name>
    <name type="synonym">Parastagonospora nodorum</name>
    <dbReference type="NCBI Taxonomy" id="321614"/>
    <lineage>
        <taxon>Eukaryota</taxon>
        <taxon>Fungi</taxon>
        <taxon>Dikarya</taxon>
        <taxon>Ascomycota</taxon>
        <taxon>Pezizomycotina</taxon>
        <taxon>Dothideomycetes</taxon>
        <taxon>Pleosporomycetidae</taxon>
        <taxon>Pleosporales</taxon>
        <taxon>Pleosporineae</taxon>
        <taxon>Phaeosphaeriaceae</taxon>
        <taxon>Parastagonospora</taxon>
    </lineage>
</organism>
<name>A0A7U2I4T1_PHANO</name>
<proteinExistence type="predicted"/>
<dbReference type="EMBL" id="CP069032">
    <property type="protein sequence ID" value="QRC99811.1"/>
    <property type="molecule type" value="Genomic_DNA"/>
</dbReference>